<name>A0A1H4JMM9_9MICO</name>
<keyword evidence="3" id="KW-1185">Reference proteome</keyword>
<feature type="domain" description="Solute-binding protein family 3/N-terminal" evidence="1">
    <location>
        <begin position="39"/>
        <end position="121"/>
    </location>
</feature>
<dbReference type="EMBL" id="FNRY01000001">
    <property type="protein sequence ID" value="SEB47126.1"/>
    <property type="molecule type" value="Genomic_DNA"/>
</dbReference>
<evidence type="ECO:0000313" key="2">
    <source>
        <dbReference type="EMBL" id="SEB47126.1"/>
    </source>
</evidence>
<dbReference type="AlphaFoldDB" id="A0A1H4JMM9"/>
<accession>A0A1H4JMM9</accession>
<dbReference type="OrthoDB" id="6150901at2"/>
<gene>
    <name evidence="2" type="ORF">SAMN04489806_0758</name>
</gene>
<dbReference type="Proteomes" id="UP000199183">
    <property type="component" value="Unassembled WGS sequence"/>
</dbReference>
<proteinExistence type="predicted"/>
<sequence>MRLLVGALALLVMLTLSGCGITIPTDPNGSLDRASGGTLRVGISPNGDLAVVDDSGYSGKEVDIVRGFARSIDAEIDWTVGSEEALVRGLETQKLDVVIGGITDQTPWTDRVGLTRPYLQTTADDGASLSVVMLLPMGENALLSELETYLDSQRVDA</sequence>
<dbReference type="STRING" id="640635.SAMN04489806_0758"/>
<dbReference type="Gene3D" id="3.40.190.10">
    <property type="entry name" value="Periplasmic binding protein-like II"/>
    <property type="match status" value="1"/>
</dbReference>
<reference evidence="2 3" key="1">
    <citation type="submission" date="2016-10" db="EMBL/GenBank/DDBJ databases">
        <authorList>
            <person name="de Groot N.N."/>
        </authorList>
    </citation>
    <scope>NUCLEOTIDE SEQUENCE [LARGE SCALE GENOMIC DNA]</scope>
    <source>
        <strain evidence="2 3">DSM 21799</strain>
    </source>
</reference>
<dbReference type="Pfam" id="PF00497">
    <property type="entry name" value="SBP_bac_3"/>
    <property type="match status" value="1"/>
</dbReference>
<dbReference type="SUPFAM" id="SSF53850">
    <property type="entry name" value="Periplasmic binding protein-like II"/>
    <property type="match status" value="1"/>
</dbReference>
<dbReference type="PROSITE" id="PS51257">
    <property type="entry name" value="PROKAR_LIPOPROTEIN"/>
    <property type="match status" value="1"/>
</dbReference>
<protein>
    <submittedName>
        <fullName evidence="2">Extracellular solute-binding protein, family 3</fullName>
    </submittedName>
</protein>
<organism evidence="2 3">
    <name type="scientific">Paramicrobacterium humi</name>
    <dbReference type="NCBI Taxonomy" id="640635"/>
    <lineage>
        <taxon>Bacteria</taxon>
        <taxon>Bacillati</taxon>
        <taxon>Actinomycetota</taxon>
        <taxon>Actinomycetes</taxon>
        <taxon>Micrococcales</taxon>
        <taxon>Microbacteriaceae</taxon>
        <taxon>Paramicrobacterium</taxon>
    </lineage>
</organism>
<dbReference type="RefSeq" id="WP_091179993.1">
    <property type="nucleotide sequence ID" value="NZ_FNRY01000001.1"/>
</dbReference>
<dbReference type="InterPro" id="IPR001638">
    <property type="entry name" value="Solute-binding_3/MltF_N"/>
</dbReference>
<evidence type="ECO:0000313" key="3">
    <source>
        <dbReference type="Proteomes" id="UP000199183"/>
    </source>
</evidence>
<evidence type="ECO:0000259" key="1">
    <source>
        <dbReference type="Pfam" id="PF00497"/>
    </source>
</evidence>